<reference evidence="1 2" key="1">
    <citation type="submission" date="2017-06" db="EMBL/GenBank/DDBJ databases">
        <authorList>
            <person name="Kim H.J."/>
            <person name="Triplett B.A."/>
        </authorList>
    </citation>
    <scope>NUCLEOTIDE SEQUENCE [LARGE SCALE GENOMIC DNA]</scope>
    <source>
        <strain evidence="1 2">SCA</strain>
    </source>
</reference>
<dbReference type="Proteomes" id="UP000198304">
    <property type="component" value="Unassembled WGS sequence"/>
</dbReference>
<evidence type="ECO:0000313" key="1">
    <source>
        <dbReference type="EMBL" id="SNS22981.1"/>
    </source>
</evidence>
<dbReference type="RefSeq" id="WP_089282371.1">
    <property type="nucleotide sequence ID" value="NZ_FZOJ01000006.1"/>
</dbReference>
<protein>
    <submittedName>
        <fullName evidence="1">Uncharacterized protein</fullName>
    </submittedName>
</protein>
<accession>A0A239CTK1</accession>
<evidence type="ECO:0000313" key="2">
    <source>
        <dbReference type="Proteomes" id="UP000198304"/>
    </source>
</evidence>
<gene>
    <name evidence="1" type="ORF">SAMN05446037_1006125</name>
</gene>
<sequence>MDLKSVVEEALRYYLNDNTGKFDDGEFIDMRYLKPSGVRDRIVKAIAGSGLVGSPPPTKVFTSRQKELIKQLTGDYIMDSGITLCNAVEDEDPESLEQSIVELNAAAAVYLYCLQNTDDEGTECNCSGGCNCGK</sequence>
<organism evidence="1 2">
    <name type="scientific">Anaerovirgula multivorans</name>
    <dbReference type="NCBI Taxonomy" id="312168"/>
    <lineage>
        <taxon>Bacteria</taxon>
        <taxon>Bacillati</taxon>
        <taxon>Bacillota</taxon>
        <taxon>Clostridia</taxon>
        <taxon>Peptostreptococcales</taxon>
        <taxon>Natronincolaceae</taxon>
        <taxon>Anaerovirgula</taxon>
    </lineage>
</organism>
<dbReference type="AlphaFoldDB" id="A0A239CTK1"/>
<keyword evidence="2" id="KW-1185">Reference proteome</keyword>
<dbReference type="EMBL" id="FZOJ01000006">
    <property type="protein sequence ID" value="SNS22981.1"/>
    <property type="molecule type" value="Genomic_DNA"/>
</dbReference>
<name>A0A239CTK1_9FIRM</name>
<proteinExistence type="predicted"/>